<accession>A0ABW1SLG0</accession>
<evidence type="ECO:0000256" key="1">
    <source>
        <dbReference type="ARBA" id="ARBA00007521"/>
    </source>
</evidence>
<dbReference type="InterPro" id="IPR003477">
    <property type="entry name" value="PemK-like"/>
</dbReference>
<evidence type="ECO:0000256" key="2">
    <source>
        <dbReference type="ARBA" id="ARBA00022649"/>
    </source>
</evidence>
<dbReference type="EMBL" id="JBHSSE010000019">
    <property type="protein sequence ID" value="MFC6202229.1"/>
    <property type="molecule type" value="Genomic_DNA"/>
</dbReference>
<keyword evidence="2" id="KW-1277">Toxin-antitoxin system</keyword>
<dbReference type="SUPFAM" id="SSF50118">
    <property type="entry name" value="Cell growth inhibitor/plasmid maintenance toxic component"/>
    <property type="match status" value="1"/>
</dbReference>
<protein>
    <submittedName>
        <fullName evidence="3">Type II toxin-antitoxin system PemK/MazF family toxin</fullName>
    </submittedName>
</protein>
<reference evidence="4" key="1">
    <citation type="journal article" date="2019" name="Int. J. Syst. Evol. Microbiol.">
        <title>The Global Catalogue of Microorganisms (GCM) 10K type strain sequencing project: providing services to taxonomists for standard genome sequencing and annotation.</title>
        <authorList>
            <consortium name="The Broad Institute Genomics Platform"/>
            <consortium name="The Broad Institute Genome Sequencing Center for Infectious Disease"/>
            <person name="Wu L."/>
            <person name="Ma J."/>
        </authorList>
    </citation>
    <scope>NUCLEOTIDE SEQUENCE [LARGE SCALE GENOMIC DNA]</scope>
    <source>
        <strain evidence="4">CCM 8930</strain>
    </source>
</reference>
<name>A0ABW1SLG0_9LACO</name>
<organism evidence="3 4">
    <name type="scientific">Lactiplantibacillus nangangensis</name>
    <dbReference type="NCBI Taxonomy" id="2559917"/>
    <lineage>
        <taxon>Bacteria</taxon>
        <taxon>Bacillati</taxon>
        <taxon>Bacillota</taxon>
        <taxon>Bacilli</taxon>
        <taxon>Lactobacillales</taxon>
        <taxon>Lactobacillaceae</taxon>
        <taxon>Lactiplantibacillus</taxon>
    </lineage>
</organism>
<comment type="similarity">
    <text evidence="1">Belongs to the PemK/MazF family.</text>
</comment>
<dbReference type="RefSeq" id="WP_137616466.1">
    <property type="nucleotide sequence ID" value="NZ_BJDI01000009.1"/>
</dbReference>
<comment type="caution">
    <text evidence="3">The sequence shown here is derived from an EMBL/GenBank/DDBJ whole genome shotgun (WGS) entry which is preliminary data.</text>
</comment>
<keyword evidence="4" id="KW-1185">Reference proteome</keyword>
<dbReference type="PANTHER" id="PTHR33988:SF3">
    <property type="entry name" value="ENDORIBONUCLEASE TOXIN CHPB-RELATED"/>
    <property type="match status" value="1"/>
</dbReference>
<dbReference type="Gene3D" id="2.30.30.110">
    <property type="match status" value="1"/>
</dbReference>
<sequence length="110" mass="12361">MRLVSIPQGTIIKLKFGPSLGHEQTGYRPAVVISNPDFYRVSRMTRIMPISNSAHAFPLHIPLDGRTKTTGSILTEHLQTVDLNAREFDYIEKCPKDKVDLAIELLTESL</sequence>
<evidence type="ECO:0000313" key="4">
    <source>
        <dbReference type="Proteomes" id="UP001596171"/>
    </source>
</evidence>
<evidence type="ECO:0000313" key="3">
    <source>
        <dbReference type="EMBL" id="MFC6202229.1"/>
    </source>
</evidence>
<proteinExistence type="inferred from homology"/>
<dbReference type="InterPro" id="IPR011067">
    <property type="entry name" value="Plasmid_toxin/cell-grow_inhib"/>
</dbReference>
<dbReference type="Pfam" id="PF02452">
    <property type="entry name" value="PemK_toxin"/>
    <property type="match status" value="1"/>
</dbReference>
<dbReference type="PANTHER" id="PTHR33988">
    <property type="entry name" value="ENDORIBONUCLEASE MAZF-RELATED"/>
    <property type="match status" value="1"/>
</dbReference>
<gene>
    <name evidence="3" type="ORF">ACFP1L_10140</name>
</gene>
<dbReference type="Proteomes" id="UP001596171">
    <property type="component" value="Unassembled WGS sequence"/>
</dbReference>